<dbReference type="PANTHER" id="PTHR23415">
    <property type="entry name" value="CYCLIN-DEPENDENT KINASES REGULATORY SUBUNIT/60S RIBOSOME SUBUNIT BIOGENESIS PROTEIN NIP7"/>
    <property type="match status" value="1"/>
</dbReference>
<dbReference type="InterPro" id="IPR002478">
    <property type="entry name" value="PUA"/>
</dbReference>
<evidence type="ECO:0000256" key="6">
    <source>
        <dbReference type="PIRNR" id="PIRNR017190"/>
    </source>
</evidence>
<dbReference type="InterPro" id="IPR036974">
    <property type="entry name" value="PUA_sf"/>
</dbReference>
<dbReference type="Pfam" id="PF17833">
    <property type="entry name" value="pre-PUA_NIP7"/>
    <property type="match status" value="1"/>
</dbReference>
<evidence type="ECO:0000256" key="3">
    <source>
        <dbReference type="ARBA" id="ARBA00022517"/>
    </source>
</evidence>
<proteinExistence type="inferred from homology"/>
<evidence type="ECO:0000313" key="8">
    <source>
        <dbReference type="EMBL" id="KAA6376986.1"/>
    </source>
</evidence>
<protein>
    <recommendedName>
        <fullName evidence="6">60S ribosome subunit biogenesis protein NIP7 homolog</fullName>
    </recommendedName>
</protein>
<dbReference type="InterPro" id="IPR040598">
    <property type="entry name" value="NIP7_N"/>
</dbReference>
<keyword evidence="3 6" id="KW-0690">Ribosome biogenesis</keyword>
<dbReference type="Gene3D" id="3.10.450.220">
    <property type="match status" value="1"/>
</dbReference>
<comment type="subcellular location">
    <subcellularLocation>
        <location evidence="1">Nucleus</location>
        <location evidence="1">Nucleolus</location>
    </subcellularLocation>
</comment>
<dbReference type="AlphaFoldDB" id="A0A5J4V223"/>
<comment type="caution">
    <text evidence="8">The sequence shown here is derived from an EMBL/GenBank/DDBJ whole genome shotgun (WGS) entry which is preliminary data.</text>
</comment>
<dbReference type="InterPro" id="IPR005155">
    <property type="entry name" value="UPF0113_PUA"/>
</dbReference>
<evidence type="ECO:0000259" key="7">
    <source>
        <dbReference type="SMART" id="SM00359"/>
    </source>
</evidence>
<accession>A0A5J4V223</accession>
<comment type="similarity">
    <text evidence="2 6">Belongs to the NIP7 family.</text>
</comment>
<evidence type="ECO:0000256" key="1">
    <source>
        <dbReference type="ARBA" id="ARBA00004604"/>
    </source>
</evidence>
<evidence type="ECO:0000256" key="5">
    <source>
        <dbReference type="ARBA" id="ARBA00023242"/>
    </source>
</evidence>
<dbReference type="GO" id="GO:0003723">
    <property type="term" value="F:RNA binding"/>
    <property type="evidence" value="ECO:0007669"/>
    <property type="project" value="UniProtKB-KW"/>
</dbReference>
<comment type="function">
    <text evidence="6">Required for proper 27S pre-rRNA processing and 60S ribosome subunit assembly.</text>
</comment>
<dbReference type="EMBL" id="SNRW01010134">
    <property type="protein sequence ID" value="KAA6376986.1"/>
    <property type="molecule type" value="Genomic_DNA"/>
</dbReference>
<reference evidence="8 9" key="1">
    <citation type="submission" date="2019-03" db="EMBL/GenBank/DDBJ databases">
        <title>Single cell metagenomics reveals metabolic interactions within the superorganism composed of flagellate Streblomastix strix and complex community of Bacteroidetes bacteria on its surface.</title>
        <authorList>
            <person name="Treitli S.C."/>
            <person name="Kolisko M."/>
            <person name="Husnik F."/>
            <person name="Keeling P."/>
            <person name="Hampl V."/>
        </authorList>
    </citation>
    <scope>NUCLEOTIDE SEQUENCE [LARGE SCALE GENOMIC DNA]</scope>
    <source>
        <strain evidence="8">ST1C</strain>
    </source>
</reference>
<dbReference type="Pfam" id="PF03657">
    <property type="entry name" value="UPF0113"/>
    <property type="match status" value="1"/>
</dbReference>
<dbReference type="CDD" id="cd21146">
    <property type="entry name" value="Nip7_N_euk"/>
    <property type="match status" value="1"/>
</dbReference>
<dbReference type="GO" id="GO:0042255">
    <property type="term" value="P:ribosome assembly"/>
    <property type="evidence" value="ECO:0007669"/>
    <property type="project" value="InterPro"/>
</dbReference>
<keyword evidence="4 6" id="KW-0694">RNA-binding</keyword>
<dbReference type="InterPro" id="IPR015947">
    <property type="entry name" value="PUA-like_sf"/>
</dbReference>
<dbReference type="OrthoDB" id="27490at2759"/>
<dbReference type="FunFam" id="3.10.450.220:FF:000001">
    <property type="entry name" value="60S ribosome subunit biogenesis protein NIP7 homolog"/>
    <property type="match status" value="1"/>
</dbReference>
<dbReference type="PROSITE" id="PS50890">
    <property type="entry name" value="PUA"/>
    <property type="match status" value="1"/>
</dbReference>
<feature type="domain" description="PUA" evidence="7">
    <location>
        <begin position="95"/>
        <end position="174"/>
    </location>
</feature>
<dbReference type="Proteomes" id="UP000324800">
    <property type="component" value="Unassembled WGS sequence"/>
</dbReference>
<name>A0A5J4V223_9EUKA</name>
<gene>
    <name evidence="8" type="ORF">EZS28_027487</name>
</gene>
<dbReference type="PIRSF" id="PIRSF017190">
    <property type="entry name" value="Rbsml_synth_fac_NIP7"/>
    <property type="match status" value="1"/>
</dbReference>
<dbReference type="InterPro" id="IPR055359">
    <property type="entry name" value="Nip7_N_euk"/>
</dbReference>
<dbReference type="InterPro" id="IPR016686">
    <property type="entry name" value="Ribosomal_synth_fac_NIP7"/>
</dbReference>
<dbReference type="SUPFAM" id="SSF88802">
    <property type="entry name" value="Pre-PUA domain"/>
    <property type="match status" value="1"/>
</dbReference>
<evidence type="ECO:0000256" key="4">
    <source>
        <dbReference type="ARBA" id="ARBA00022884"/>
    </source>
</evidence>
<sequence>MRPLTEQESKTFFSKLAKYIGGNIKFLIDRGDQKFCFRLHKDRVYYVNQRLLGVASSLGRERLISMGCCFGKFSKTRKFRLQITALDYLSQYAQNKIWIKPTVEQSLLYGNHVLKSGLAKITDETEKFQGVVLYSVSELPLGFGITARSTAECRTGTSADIVAFNQADIGAYLRDESSLI</sequence>
<dbReference type="Gene3D" id="2.30.130.10">
    <property type="entry name" value="PUA domain"/>
    <property type="match status" value="1"/>
</dbReference>
<keyword evidence="5 6" id="KW-0539">Nucleus</keyword>
<dbReference type="SMART" id="SM00359">
    <property type="entry name" value="PUA"/>
    <property type="match status" value="1"/>
</dbReference>
<dbReference type="GO" id="GO:0005730">
    <property type="term" value="C:nucleolus"/>
    <property type="evidence" value="ECO:0007669"/>
    <property type="project" value="UniProtKB-SubCell"/>
</dbReference>
<evidence type="ECO:0000313" key="9">
    <source>
        <dbReference type="Proteomes" id="UP000324800"/>
    </source>
</evidence>
<dbReference type="SUPFAM" id="SSF88697">
    <property type="entry name" value="PUA domain-like"/>
    <property type="match status" value="1"/>
</dbReference>
<organism evidence="8 9">
    <name type="scientific">Streblomastix strix</name>
    <dbReference type="NCBI Taxonomy" id="222440"/>
    <lineage>
        <taxon>Eukaryota</taxon>
        <taxon>Metamonada</taxon>
        <taxon>Preaxostyla</taxon>
        <taxon>Oxymonadida</taxon>
        <taxon>Streblomastigidae</taxon>
        <taxon>Streblomastix</taxon>
    </lineage>
</organism>
<comment type="subunit">
    <text evidence="6">Interacts with pre-ribosome complex.</text>
</comment>
<evidence type="ECO:0000256" key="2">
    <source>
        <dbReference type="ARBA" id="ARBA00009895"/>
    </source>
</evidence>
<dbReference type="FunFam" id="2.30.130.10:FF:000002">
    <property type="entry name" value="60S ribosome subunit biogenesis protein NIP7 homolog"/>
    <property type="match status" value="1"/>
</dbReference>
<dbReference type="CDD" id="cd21151">
    <property type="entry name" value="PUA_Nip7-like"/>
    <property type="match status" value="1"/>
</dbReference>